<sequence>MELRLNSDNHLWWLATAMDGIPSGTKLSTSSLLLFVPHCDLLQQSQSFVPQAGLLKYVRRGLKIMEATVMKKGRCLYVFFL</sequence>
<dbReference type="EMBL" id="AGNK02006058">
    <property type="status" value="NOT_ANNOTATED_CDS"/>
    <property type="molecule type" value="Genomic_DNA"/>
</dbReference>
<keyword evidence="2" id="KW-1185">Reference proteome</keyword>
<accession>K4AHF4</accession>
<organism evidence="1 2">
    <name type="scientific">Setaria italica</name>
    <name type="common">Foxtail millet</name>
    <name type="synonym">Panicum italicum</name>
    <dbReference type="NCBI Taxonomy" id="4555"/>
    <lineage>
        <taxon>Eukaryota</taxon>
        <taxon>Viridiplantae</taxon>
        <taxon>Streptophyta</taxon>
        <taxon>Embryophyta</taxon>
        <taxon>Tracheophyta</taxon>
        <taxon>Spermatophyta</taxon>
        <taxon>Magnoliopsida</taxon>
        <taxon>Liliopsida</taxon>
        <taxon>Poales</taxon>
        <taxon>Poaceae</taxon>
        <taxon>PACMAD clade</taxon>
        <taxon>Panicoideae</taxon>
        <taxon>Panicodae</taxon>
        <taxon>Paniceae</taxon>
        <taxon>Cenchrinae</taxon>
        <taxon>Setaria</taxon>
    </lineage>
</organism>
<dbReference type="Proteomes" id="UP000004995">
    <property type="component" value="Unassembled WGS sequence"/>
</dbReference>
<dbReference type="EnsemblPlants" id="KQK91713">
    <property type="protein sequence ID" value="KQK91713"/>
    <property type="gene ID" value="SETIT_038311mg"/>
</dbReference>
<protein>
    <submittedName>
        <fullName evidence="1">Uncharacterized protein</fullName>
    </submittedName>
</protein>
<dbReference type="Gramene" id="KQK91713">
    <property type="protein sequence ID" value="KQK91713"/>
    <property type="gene ID" value="SETIT_038311mg"/>
</dbReference>
<reference evidence="1" key="2">
    <citation type="submission" date="2018-08" db="UniProtKB">
        <authorList>
            <consortium name="EnsemblPlants"/>
        </authorList>
    </citation>
    <scope>IDENTIFICATION</scope>
    <source>
        <strain evidence="1">Yugu1</strain>
    </source>
</reference>
<dbReference type="InParanoid" id="K4AHF4"/>
<proteinExistence type="predicted"/>
<evidence type="ECO:0000313" key="2">
    <source>
        <dbReference type="Proteomes" id="UP000004995"/>
    </source>
</evidence>
<name>K4AHF4_SETIT</name>
<dbReference type="AlphaFoldDB" id="K4AHF4"/>
<reference evidence="2" key="1">
    <citation type="journal article" date="2012" name="Nat. Biotechnol.">
        <title>Reference genome sequence of the model plant Setaria.</title>
        <authorList>
            <person name="Bennetzen J.L."/>
            <person name="Schmutz J."/>
            <person name="Wang H."/>
            <person name="Percifield R."/>
            <person name="Hawkins J."/>
            <person name="Pontaroli A.C."/>
            <person name="Estep M."/>
            <person name="Feng L."/>
            <person name="Vaughn J.N."/>
            <person name="Grimwood J."/>
            <person name="Jenkins J."/>
            <person name="Barry K."/>
            <person name="Lindquist E."/>
            <person name="Hellsten U."/>
            <person name="Deshpande S."/>
            <person name="Wang X."/>
            <person name="Wu X."/>
            <person name="Mitros T."/>
            <person name="Triplett J."/>
            <person name="Yang X."/>
            <person name="Ye C.Y."/>
            <person name="Mauro-Herrera M."/>
            <person name="Wang L."/>
            <person name="Li P."/>
            <person name="Sharma M."/>
            <person name="Sharma R."/>
            <person name="Ronald P.C."/>
            <person name="Panaud O."/>
            <person name="Kellogg E.A."/>
            <person name="Brutnell T.P."/>
            <person name="Doust A.N."/>
            <person name="Tuskan G.A."/>
            <person name="Rokhsar D."/>
            <person name="Devos K.M."/>
        </authorList>
    </citation>
    <scope>NUCLEOTIDE SEQUENCE [LARGE SCALE GENOMIC DNA]</scope>
    <source>
        <strain evidence="2">cv. Yugu1</strain>
    </source>
</reference>
<dbReference type="HOGENOM" id="CLU_2578435_0_0_1"/>
<evidence type="ECO:0000313" key="1">
    <source>
        <dbReference type="EnsemblPlants" id="KQK91713"/>
    </source>
</evidence>